<proteinExistence type="predicted"/>
<keyword evidence="2" id="KW-0812">Transmembrane</keyword>
<evidence type="ECO:0000313" key="3">
    <source>
        <dbReference type="EMBL" id="GIX73371.1"/>
    </source>
</evidence>
<feature type="region of interest" description="Disordered" evidence="1">
    <location>
        <begin position="301"/>
        <end position="334"/>
    </location>
</feature>
<accession>A0AAV4MMV9</accession>
<gene>
    <name evidence="3" type="primary">NT1_2</name>
    <name evidence="3" type="ORF">CEXT_601831</name>
</gene>
<keyword evidence="2" id="KW-0472">Membrane</keyword>
<reference evidence="3 4" key="1">
    <citation type="submission" date="2021-06" db="EMBL/GenBank/DDBJ databases">
        <title>Caerostris extrusa draft genome.</title>
        <authorList>
            <person name="Kono N."/>
            <person name="Arakawa K."/>
        </authorList>
    </citation>
    <scope>NUCLEOTIDE SEQUENCE [LARGE SCALE GENOMIC DNA]</scope>
</reference>
<organism evidence="3 4">
    <name type="scientific">Caerostris extrusa</name>
    <name type="common">Bark spider</name>
    <name type="synonym">Caerostris bankana</name>
    <dbReference type="NCBI Taxonomy" id="172846"/>
    <lineage>
        <taxon>Eukaryota</taxon>
        <taxon>Metazoa</taxon>
        <taxon>Ecdysozoa</taxon>
        <taxon>Arthropoda</taxon>
        <taxon>Chelicerata</taxon>
        <taxon>Arachnida</taxon>
        <taxon>Araneae</taxon>
        <taxon>Araneomorphae</taxon>
        <taxon>Entelegynae</taxon>
        <taxon>Araneoidea</taxon>
        <taxon>Araneidae</taxon>
        <taxon>Caerostris</taxon>
    </lineage>
</organism>
<name>A0AAV4MMV9_CAEEX</name>
<feature type="compositionally biased region" description="Basic and acidic residues" evidence="1">
    <location>
        <begin position="303"/>
        <end position="318"/>
    </location>
</feature>
<evidence type="ECO:0000256" key="2">
    <source>
        <dbReference type="SAM" id="Phobius"/>
    </source>
</evidence>
<feature type="region of interest" description="Disordered" evidence="1">
    <location>
        <begin position="161"/>
        <end position="256"/>
    </location>
</feature>
<feature type="compositionally biased region" description="Polar residues" evidence="1">
    <location>
        <begin position="90"/>
        <end position="113"/>
    </location>
</feature>
<feature type="region of interest" description="Disordered" evidence="1">
    <location>
        <begin position="90"/>
        <end position="118"/>
    </location>
</feature>
<feature type="compositionally biased region" description="Basic and acidic residues" evidence="1">
    <location>
        <begin position="246"/>
        <end position="256"/>
    </location>
</feature>
<protein>
    <submittedName>
        <fullName evidence="3">Neurotrophin 1</fullName>
    </submittedName>
</protein>
<keyword evidence="2" id="KW-1133">Transmembrane helix</keyword>
<feature type="transmembrane region" description="Helical" evidence="2">
    <location>
        <begin position="12"/>
        <end position="30"/>
    </location>
</feature>
<evidence type="ECO:0000313" key="4">
    <source>
        <dbReference type="Proteomes" id="UP001054945"/>
    </source>
</evidence>
<feature type="compositionally biased region" description="Basic and acidic residues" evidence="1">
    <location>
        <begin position="197"/>
        <end position="218"/>
    </location>
</feature>
<dbReference type="Proteomes" id="UP001054945">
    <property type="component" value="Unassembled WGS sequence"/>
</dbReference>
<keyword evidence="4" id="KW-1185">Reference proteome</keyword>
<dbReference type="EMBL" id="BPLR01002403">
    <property type="protein sequence ID" value="GIX73371.1"/>
    <property type="molecule type" value="Genomic_DNA"/>
</dbReference>
<feature type="compositionally biased region" description="Polar residues" evidence="1">
    <location>
        <begin position="219"/>
        <end position="236"/>
    </location>
</feature>
<comment type="caution">
    <text evidence="3">The sequence shown here is derived from an EMBL/GenBank/DDBJ whole genome shotgun (WGS) entry which is preliminary data.</text>
</comment>
<sequence>MFVYIQAGLDLPWFIIGICLLCVCINAQGIRPQYHTTRRRKLPTVIITREHLRQRPVLYGPQGDTAAEFIVSAGLDNRQSSAVRIRKLGNNATVPSAPDSNPTRIGNSNGQDSSGRRDIVNFNTNIAGERRQGPVYPQPIHRRQDLLNERKIRPTNICTLFYQQPRNGHEVRPVPSRDPSVNIPNERRPSVSEGYDTEYRSAIKPVEKVPQDTKKDSVKNTPIASYPQEDSSNNPDAAQGDVNPKTNKEVQKEEDIKSSVARKNIVAETPVLKLKPNDAKNLIIRRPSLVLRDQITVNEVNETPDRPRFGPRALRYDEESSGTSRRKREADSDAQLKRFSHFHSKRLTQDTDEEDTGGLDLIMILQMKQ</sequence>
<evidence type="ECO:0000256" key="1">
    <source>
        <dbReference type="SAM" id="MobiDB-lite"/>
    </source>
</evidence>
<dbReference type="AlphaFoldDB" id="A0AAV4MMV9"/>